<sequence>MLKKIHIPMKWLYCWLIFSLWQAAGFFPDSSHLQTPAAAADKQAHITTGIFDDSALSKLLVKLQTDEAGMNVKKIFRNTPKKRKQRLYISAAIQQFNCSPRILYQYEKPDYCIQIKETKAGEYQWQDAFLPAYYNFLFRFTLF</sequence>
<keyword evidence="2" id="KW-1185">Reference proteome</keyword>
<evidence type="ECO:0000313" key="2">
    <source>
        <dbReference type="Proteomes" id="UP000316778"/>
    </source>
</evidence>
<protein>
    <submittedName>
        <fullName evidence="1">Uncharacterized protein</fullName>
    </submittedName>
</protein>
<reference evidence="1 2" key="1">
    <citation type="journal article" date="2013" name="Stand. Genomic Sci.">
        <title>Genomic Encyclopedia of Type Strains, Phase I: The one thousand microbial genomes (KMG-I) project.</title>
        <authorList>
            <person name="Kyrpides N.C."/>
            <person name="Woyke T."/>
            <person name="Eisen J.A."/>
            <person name="Garrity G."/>
            <person name="Lilburn T.G."/>
            <person name="Beck B.J."/>
            <person name="Whitman W.B."/>
            <person name="Hugenholtz P."/>
            <person name="Klenk H.P."/>
        </authorList>
    </citation>
    <scope>NUCLEOTIDE SEQUENCE [LARGE SCALE GENOMIC DNA]</scope>
    <source>
        <strain evidence="1 2">DSM 13484</strain>
    </source>
</reference>
<comment type="caution">
    <text evidence="1">The sequence shown here is derived from an EMBL/GenBank/DDBJ whole genome shotgun (WGS) entry which is preliminary data.</text>
</comment>
<dbReference type="Proteomes" id="UP000316778">
    <property type="component" value="Unassembled WGS sequence"/>
</dbReference>
<gene>
    <name evidence="1" type="ORF">LX66_3430</name>
</gene>
<accession>A0A562T874</accession>
<dbReference type="AlphaFoldDB" id="A0A562T874"/>
<evidence type="ECO:0000313" key="1">
    <source>
        <dbReference type="EMBL" id="TWI89334.1"/>
    </source>
</evidence>
<dbReference type="EMBL" id="VLLG01000003">
    <property type="protein sequence ID" value="TWI89334.1"/>
    <property type="molecule type" value="Genomic_DNA"/>
</dbReference>
<proteinExistence type="predicted"/>
<organism evidence="1 2">
    <name type="scientific">Chitinophaga japonensis</name>
    <name type="common">Flexibacter japonensis</name>
    <dbReference type="NCBI Taxonomy" id="104662"/>
    <lineage>
        <taxon>Bacteria</taxon>
        <taxon>Pseudomonadati</taxon>
        <taxon>Bacteroidota</taxon>
        <taxon>Chitinophagia</taxon>
        <taxon>Chitinophagales</taxon>
        <taxon>Chitinophagaceae</taxon>
        <taxon>Chitinophaga</taxon>
    </lineage>
</organism>
<name>A0A562T874_CHIJA</name>